<dbReference type="GO" id="GO:0046306">
    <property type="term" value="P:alkanesulfonate catabolic process"/>
    <property type="evidence" value="ECO:0007669"/>
    <property type="project" value="TreeGrafter"/>
</dbReference>
<evidence type="ECO:0000256" key="4">
    <source>
        <dbReference type="ARBA" id="ARBA00023033"/>
    </source>
</evidence>
<evidence type="ECO:0000259" key="5">
    <source>
        <dbReference type="Pfam" id="PF00296"/>
    </source>
</evidence>
<name>A0A344L8Z2_9PSEU</name>
<protein>
    <recommendedName>
        <fullName evidence="5">Luciferase-like domain-containing protein</fullName>
    </recommendedName>
</protein>
<evidence type="ECO:0000256" key="2">
    <source>
        <dbReference type="ARBA" id="ARBA00022643"/>
    </source>
</evidence>
<dbReference type="OrthoDB" id="4288123at2"/>
<accession>A0A344L8Z2</accession>
<dbReference type="Pfam" id="PF00296">
    <property type="entry name" value="Bac_luciferase"/>
    <property type="match status" value="1"/>
</dbReference>
<evidence type="ECO:0000313" key="6">
    <source>
        <dbReference type="EMBL" id="AXB44516.1"/>
    </source>
</evidence>
<keyword evidence="7" id="KW-1185">Reference proteome</keyword>
<dbReference type="AlphaFoldDB" id="A0A344L8Z2"/>
<dbReference type="InterPro" id="IPR050172">
    <property type="entry name" value="SsuD_RutA_monooxygenase"/>
</dbReference>
<dbReference type="Proteomes" id="UP000250434">
    <property type="component" value="Chromosome"/>
</dbReference>
<evidence type="ECO:0000256" key="1">
    <source>
        <dbReference type="ARBA" id="ARBA00022630"/>
    </source>
</evidence>
<organism evidence="6 7">
    <name type="scientific">Amycolatopsis albispora</name>
    <dbReference type="NCBI Taxonomy" id="1804986"/>
    <lineage>
        <taxon>Bacteria</taxon>
        <taxon>Bacillati</taxon>
        <taxon>Actinomycetota</taxon>
        <taxon>Actinomycetes</taxon>
        <taxon>Pseudonocardiales</taxon>
        <taxon>Pseudonocardiaceae</taxon>
        <taxon>Amycolatopsis</taxon>
    </lineage>
</organism>
<dbReference type="Gene3D" id="3.20.20.30">
    <property type="entry name" value="Luciferase-like domain"/>
    <property type="match status" value="1"/>
</dbReference>
<dbReference type="PANTHER" id="PTHR42847:SF4">
    <property type="entry name" value="ALKANESULFONATE MONOOXYGENASE-RELATED"/>
    <property type="match status" value="1"/>
</dbReference>
<keyword evidence="1" id="KW-0285">Flavoprotein</keyword>
<keyword evidence="2" id="KW-0288">FMN</keyword>
<dbReference type="GO" id="GO:0008726">
    <property type="term" value="F:alkanesulfonate monooxygenase activity"/>
    <property type="evidence" value="ECO:0007669"/>
    <property type="project" value="TreeGrafter"/>
</dbReference>
<gene>
    <name evidence="6" type="ORF">A4R43_20065</name>
</gene>
<proteinExistence type="predicted"/>
<dbReference type="InterPro" id="IPR036661">
    <property type="entry name" value="Luciferase-like_sf"/>
</dbReference>
<dbReference type="SUPFAM" id="SSF51679">
    <property type="entry name" value="Bacterial luciferase-like"/>
    <property type="match status" value="1"/>
</dbReference>
<dbReference type="NCBIfam" id="TIGR03621">
    <property type="entry name" value="F420_MSMEG_2516"/>
    <property type="match status" value="1"/>
</dbReference>
<dbReference type="KEGG" id="aab:A4R43_20065"/>
<evidence type="ECO:0000313" key="7">
    <source>
        <dbReference type="Proteomes" id="UP000250434"/>
    </source>
</evidence>
<feature type="domain" description="Luciferase-like" evidence="5">
    <location>
        <begin position="15"/>
        <end position="251"/>
    </location>
</feature>
<keyword evidence="3" id="KW-0560">Oxidoreductase</keyword>
<sequence>MREFRFGVVAESARDGAQLIETAKEAERLGYSTLLLRDHFVAEPFGDQLSPMLALTAVAAATTRLRVGTLVLSNDYRHPVLLAKEAATLQHLSGGRFELGIGAGWLLDEYERAGLPFDAAGTRVSRLAESLEVLDGLLRGEKLTHSGEHYQVRDLSVFPAAPRPPLLVGAGGKRMLRLAGQVADVAGILPIALPGGSISDAMSERTPEAMLRKVGWVRESGRDVELSQILSIDLTDDHRAAAERTAVSRGWGASAADFVLEMPSRVIGTATRIADELHQRRERYGLTYHVLSDRDMHAFAPIAATLTATREPSLSTADVDAVRGTGWDGDLNDLRQDRVGEPWT</sequence>
<dbReference type="InterPro" id="IPR011251">
    <property type="entry name" value="Luciferase-like_dom"/>
</dbReference>
<dbReference type="PANTHER" id="PTHR42847">
    <property type="entry name" value="ALKANESULFONATE MONOOXYGENASE"/>
    <property type="match status" value="1"/>
</dbReference>
<keyword evidence="4" id="KW-0503">Monooxygenase</keyword>
<reference evidence="6 7" key="1">
    <citation type="submission" date="2016-04" db="EMBL/GenBank/DDBJ databases">
        <title>Complete genome sequence and analysis of deep-sea sediment isolate, Amycolatopsis sp. WP1.</title>
        <authorList>
            <person name="Wang H."/>
            <person name="Chen S."/>
            <person name="Wu Q."/>
        </authorList>
    </citation>
    <scope>NUCLEOTIDE SEQUENCE [LARGE SCALE GENOMIC DNA]</scope>
    <source>
        <strain evidence="6 7">WP1</strain>
    </source>
</reference>
<dbReference type="EMBL" id="CP015163">
    <property type="protein sequence ID" value="AXB44516.1"/>
    <property type="molecule type" value="Genomic_DNA"/>
</dbReference>
<dbReference type="RefSeq" id="WP_113693770.1">
    <property type="nucleotide sequence ID" value="NZ_CP015163.1"/>
</dbReference>
<evidence type="ECO:0000256" key="3">
    <source>
        <dbReference type="ARBA" id="ARBA00023002"/>
    </source>
</evidence>
<dbReference type="InterPro" id="IPR019923">
    <property type="entry name" value="Lucif-like_OxRdtase_MSMEG_2516"/>
</dbReference>